<organism evidence="1 2">
    <name type="scientific">Sphaerobolus stellatus (strain SS14)</name>
    <dbReference type="NCBI Taxonomy" id="990650"/>
    <lineage>
        <taxon>Eukaryota</taxon>
        <taxon>Fungi</taxon>
        <taxon>Dikarya</taxon>
        <taxon>Basidiomycota</taxon>
        <taxon>Agaricomycotina</taxon>
        <taxon>Agaricomycetes</taxon>
        <taxon>Phallomycetidae</taxon>
        <taxon>Geastrales</taxon>
        <taxon>Sphaerobolaceae</taxon>
        <taxon>Sphaerobolus</taxon>
    </lineage>
</organism>
<evidence type="ECO:0000313" key="1">
    <source>
        <dbReference type="EMBL" id="KIJ45976.1"/>
    </source>
</evidence>
<dbReference type="AlphaFoldDB" id="A0A0C9W409"/>
<accession>A0A0C9W409</accession>
<dbReference type="HOGENOM" id="CLU_2348048_0_0_1"/>
<gene>
    <name evidence="1" type="ORF">M422DRAFT_250398</name>
</gene>
<dbReference type="EMBL" id="KN837109">
    <property type="protein sequence ID" value="KIJ45976.1"/>
    <property type="molecule type" value="Genomic_DNA"/>
</dbReference>
<sequence length="97" mass="10742">MEHLPNELPNNIAAEINRPKDLLALAMTSKAWYYCIIPDHLETRILFLAYHVHTLELGNGSTGTARVPVALLAAHGINYDSTILHQALSNNLKKAMP</sequence>
<name>A0A0C9W409_SPHS4</name>
<evidence type="ECO:0008006" key="3">
    <source>
        <dbReference type="Google" id="ProtNLM"/>
    </source>
</evidence>
<reference evidence="1 2" key="1">
    <citation type="submission" date="2014-06" db="EMBL/GenBank/DDBJ databases">
        <title>Evolutionary Origins and Diversification of the Mycorrhizal Mutualists.</title>
        <authorList>
            <consortium name="DOE Joint Genome Institute"/>
            <consortium name="Mycorrhizal Genomics Consortium"/>
            <person name="Kohler A."/>
            <person name="Kuo A."/>
            <person name="Nagy L.G."/>
            <person name="Floudas D."/>
            <person name="Copeland A."/>
            <person name="Barry K.W."/>
            <person name="Cichocki N."/>
            <person name="Veneault-Fourrey C."/>
            <person name="LaButti K."/>
            <person name="Lindquist E.A."/>
            <person name="Lipzen A."/>
            <person name="Lundell T."/>
            <person name="Morin E."/>
            <person name="Murat C."/>
            <person name="Riley R."/>
            <person name="Ohm R."/>
            <person name="Sun H."/>
            <person name="Tunlid A."/>
            <person name="Henrissat B."/>
            <person name="Grigoriev I.V."/>
            <person name="Hibbett D.S."/>
            <person name="Martin F."/>
        </authorList>
    </citation>
    <scope>NUCLEOTIDE SEQUENCE [LARGE SCALE GENOMIC DNA]</scope>
    <source>
        <strain evidence="1 2">SS14</strain>
    </source>
</reference>
<dbReference type="InterPro" id="IPR036047">
    <property type="entry name" value="F-box-like_dom_sf"/>
</dbReference>
<keyword evidence="2" id="KW-1185">Reference proteome</keyword>
<proteinExistence type="predicted"/>
<evidence type="ECO:0000313" key="2">
    <source>
        <dbReference type="Proteomes" id="UP000054279"/>
    </source>
</evidence>
<dbReference type="OrthoDB" id="3270296at2759"/>
<dbReference type="Proteomes" id="UP000054279">
    <property type="component" value="Unassembled WGS sequence"/>
</dbReference>
<protein>
    <recommendedName>
        <fullName evidence="3">F-box domain-containing protein</fullName>
    </recommendedName>
</protein>
<dbReference type="SUPFAM" id="SSF81383">
    <property type="entry name" value="F-box domain"/>
    <property type="match status" value="1"/>
</dbReference>